<reference evidence="3 4" key="1">
    <citation type="submission" date="2018-10" db="EMBL/GenBank/DDBJ databases">
        <title>A high-quality apple genome assembly.</title>
        <authorList>
            <person name="Hu J."/>
        </authorList>
    </citation>
    <scope>NUCLEOTIDE SEQUENCE [LARGE SCALE GENOMIC DNA]</scope>
    <source>
        <strain evidence="4">cv. HFTH1</strain>
        <tissue evidence="3">Young leaf</tissue>
    </source>
</reference>
<dbReference type="PANTHER" id="PTHR34794:SF1">
    <property type="entry name" value="OS10G0101800 PROTEIN"/>
    <property type="match status" value="1"/>
</dbReference>
<evidence type="ECO:0000259" key="2">
    <source>
        <dbReference type="Pfam" id="PF05678"/>
    </source>
</evidence>
<name>A0A498KKS1_MALDO</name>
<dbReference type="Pfam" id="PF05678">
    <property type="entry name" value="VQ"/>
    <property type="match status" value="2"/>
</dbReference>
<accession>A0A498KKS1</accession>
<feature type="compositionally biased region" description="Low complexity" evidence="1">
    <location>
        <begin position="183"/>
        <end position="204"/>
    </location>
</feature>
<feature type="region of interest" description="Disordered" evidence="1">
    <location>
        <begin position="1"/>
        <end position="57"/>
    </location>
</feature>
<feature type="domain" description="VQ" evidence="2">
    <location>
        <begin position="65"/>
        <end position="83"/>
    </location>
</feature>
<feature type="domain" description="VQ" evidence="2">
    <location>
        <begin position="232"/>
        <end position="250"/>
    </location>
</feature>
<keyword evidence="4" id="KW-1185">Reference proteome</keyword>
<evidence type="ECO:0000256" key="1">
    <source>
        <dbReference type="SAM" id="MobiDB-lite"/>
    </source>
</evidence>
<dbReference type="Proteomes" id="UP000290289">
    <property type="component" value="Chromosome 2"/>
</dbReference>
<gene>
    <name evidence="3" type="ORF">DVH24_026170</name>
</gene>
<feature type="compositionally biased region" description="Basic residues" evidence="1">
    <location>
        <begin position="43"/>
        <end position="53"/>
    </location>
</feature>
<proteinExistence type="predicted"/>
<dbReference type="InterPro" id="IPR008889">
    <property type="entry name" value="VQ"/>
</dbReference>
<dbReference type="InterPro" id="IPR039610">
    <property type="entry name" value="VQ29"/>
</dbReference>
<feature type="compositionally biased region" description="Low complexity" evidence="1">
    <location>
        <begin position="1"/>
        <end position="16"/>
    </location>
</feature>
<dbReference type="EMBL" id="RDQH01000328">
    <property type="protein sequence ID" value="RXI07034.1"/>
    <property type="molecule type" value="Genomic_DNA"/>
</dbReference>
<evidence type="ECO:0000313" key="4">
    <source>
        <dbReference type="Proteomes" id="UP000290289"/>
    </source>
</evidence>
<dbReference type="PANTHER" id="PTHR34794">
    <property type="entry name" value="EXPRESSED PROTEIN"/>
    <property type="match status" value="1"/>
</dbReference>
<evidence type="ECO:0000313" key="3">
    <source>
        <dbReference type="EMBL" id="RXI07034.1"/>
    </source>
</evidence>
<feature type="compositionally biased region" description="Polar residues" evidence="1">
    <location>
        <begin position="17"/>
        <end position="38"/>
    </location>
</feature>
<organism evidence="3 4">
    <name type="scientific">Malus domestica</name>
    <name type="common">Apple</name>
    <name type="synonym">Pyrus malus</name>
    <dbReference type="NCBI Taxonomy" id="3750"/>
    <lineage>
        <taxon>Eukaryota</taxon>
        <taxon>Viridiplantae</taxon>
        <taxon>Streptophyta</taxon>
        <taxon>Embryophyta</taxon>
        <taxon>Tracheophyta</taxon>
        <taxon>Spermatophyta</taxon>
        <taxon>Magnoliopsida</taxon>
        <taxon>eudicotyledons</taxon>
        <taxon>Gunneridae</taxon>
        <taxon>Pentapetalae</taxon>
        <taxon>rosids</taxon>
        <taxon>fabids</taxon>
        <taxon>Rosales</taxon>
        <taxon>Rosaceae</taxon>
        <taxon>Amygdaloideae</taxon>
        <taxon>Maleae</taxon>
        <taxon>Malus</taxon>
    </lineage>
</organism>
<sequence length="373" mass="40928">MESYASSSSASSTTTYLSQTIQPTKGSISTSKQLPNHQSSLHSVRKSSSKPWKKPAVAPLPPTLPRIYKVDPINFRELVQILTSAPEFMETRSLQSVAPPPIDIPVSSVPNHVPSSSPKISSPFSVMYKELSDTLELSPMPRQQNVHDSTVDSSYLRLNLQSPSSHHWFSFPMLSPGTFPMESYSSSSTTSSTTTYLSQTTQPTKDPLHSVRKSSSKPRKKPAVAPLPPTLPRVYKVDPINFRELVHSLTTAPEFLEPRSLQSVAPPPIDTNMSSLPINVPSSSQIENVSSAPNHVSSCCSSAATEISSPFSVIYKELSDTLELSPMPRHEKVQDSTVDSSCLRLNLQSPSSNHWFRRGLVILTTSAKAYRQP</sequence>
<feature type="compositionally biased region" description="Basic residues" evidence="1">
    <location>
        <begin position="210"/>
        <end position="222"/>
    </location>
</feature>
<protein>
    <recommendedName>
        <fullName evidence="2">VQ domain-containing protein</fullName>
    </recommendedName>
</protein>
<comment type="caution">
    <text evidence="3">The sequence shown here is derived from an EMBL/GenBank/DDBJ whole genome shotgun (WGS) entry which is preliminary data.</text>
</comment>
<dbReference type="STRING" id="3750.A0A498KKS1"/>
<feature type="region of interest" description="Disordered" evidence="1">
    <location>
        <begin position="181"/>
        <end position="230"/>
    </location>
</feature>
<dbReference type="AlphaFoldDB" id="A0A498KKS1"/>